<dbReference type="Pfam" id="PF00121">
    <property type="entry name" value="TIM"/>
    <property type="match status" value="1"/>
</dbReference>
<dbReference type="AlphaFoldDB" id="A0A1F5CBM1"/>
<reference evidence="8 9" key="1">
    <citation type="journal article" date="2016" name="Nat. Commun.">
        <title>Thousands of microbial genomes shed light on interconnected biogeochemical processes in an aquifer system.</title>
        <authorList>
            <person name="Anantharaman K."/>
            <person name="Brown C.T."/>
            <person name="Hug L.A."/>
            <person name="Sharon I."/>
            <person name="Castelle C.J."/>
            <person name="Probst A.J."/>
            <person name="Thomas B.C."/>
            <person name="Singh A."/>
            <person name="Wilkins M.J."/>
            <person name="Karaoz U."/>
            <person name="Brodie E.L."/>
            <person name="Williams K.H."/>
            <person name="Hubbard S.S."/>
            <person name="Banfield J.F."/>
        </authorList>
    </citation>
    <scope>NUCLEOTIDE SEQUENCE [LARGE SCALE GENOMIC DNA]</scope>
</reference>
<feature type="binding site" evidence="6">
    <location>
        <begin position="9"/>
        <end position="11"/>
    </location>
    <ligand>
        <name>substrate</name>
    </ligand>
</feature>
<dbReference type="GO" id="GO:0006094">
    <property type="term" value="P:gluconeogenesis"/>
    <property type="evidence" value="ECO:0007669"/>
    <property type="project" value="UniProtKB-UniRule"/>
</dbReference>
<evidence type="ECO:0000256" key="3">
    <source>
        <dbReference type="ARBA" id="ARBA00022490"/>
    </source>
</evidence>
<dbReference type="EMBL" id="MEYV01000011">
    <property type="protein sequence ID" value="OGD40216.1"/>
    <property type="molecule type" value="Genomic_DNA"/>
</dbReference>
<comment type="catalytic activity">
    <reaction evidence="6 7">
        <text>D-glyceraldehyde 3-phosphate = dihydroxyacetone phosphate</text>
        <dbReference type="Rhea" id="RHEA:18585"/>
        <dbReference type="ChEBI" id="CHEBI:57642"/>
        <dbReference type="ChEBI" id="CHEBI:59776"/>
        <dbReference type="EC" id="5.3.1.1"/>
    </reaction>
</comment>
<evidence type="ECO:0000256" key="6">
    <source>
        <dbReference type="HAMAP-Rule" id="MF_00147"/>
    </source>
</evidence>
<dbReference type="GO" id="GO:0019563">
    <property type="term" value="P:glycerol catabolic process"/>
    <property type="evidence" value="ECO:0007669"/>
    <property type="project" value="TreeGrafter"/>
</dbReference>
<gene>
    <name evidence="6" type="primary">tpiA</name>
    <name evidence="8" type="ORF">A3I30_03040</name>
</gene>
<comment type="caution">
    <text evidence="8">The sequence shown here is derived from an EMBL/GenBank/DDBJ whole genome shotgun (WGS) entry which is preliminary data.</text>
</comment>
<dbReference type="GO" id="GO:0004807">
    <property type="term" value="F:triose-phosphate isomerase activity"/>
    <property type="evidence" value="ECO:0007669"/>
    <property type="project" value="UniProtKB-UniRule"/>
</dbReference>
<sequence length="250" mass="26899">MNRKIIVANWKMNPQTLDEASRLLDGIAQGFKDADSKKLELVLAPPFPYLYESKKRLPRGIGLAAQDVSFSERGAYTGEVSALMVKNAGCDYAIIGHSERRWKMGETDETINLKIKQALAAGLKPILAVGEKEEGADLTQIIGTQLAKALDGVASLEDITIAYEPVWAIGTGKPDTPDGALSAALLIRKIVGNIYDNYQSENLSVLYGGSVNADNVKSFVFQNGINGALVGGASIVAQDFTKIIKLILNM</sequence>
<accession>A0A1F5CBM1</accession>
<keyword evidence="2 6" id="KW-0312">Gluconeogenesis</keyword>
<proteinExistence type="inferred from homology"/>
<dbReference type="Proteomes" id="UP000177197">
    <property type="component" value="Unassembled WGS sequence"/>
</dbReference>
<dbReference type="PROSITE" id="PS51440">
    <property type="entry name" value="TIM_2"/>
    <property type="match status" value="1"/>
</dbReference>
<dbReference type="InterPro" id="IPR013785">
    <property type="entry name" value="Aldolase_TIM"/>
</dbReference>
<dbReference type="InterPro" id="IPR020861">
    <property type="entry name" value="Triosephosphate_isomerase_AS"/>
</dbReference>
<evidence type="ECO:0000256" key="7">
    <source>
        <dbReference type="RuleBase" id="RU363013"/>
    </source>
</evidence>
<dbReference type="SUPFAM" id="SSF51351">
    <property type="entry name" value="Triosephosphate isomerase (TIM)"/>
    <property type="match status" value="1"/>
</dbReference>
<dbReference type="EC" id="5.3.1.1" evidence="6 7"/>
<dbReference type="PANTHER" id="PTHR21139">
    <property type="entry name" value="TRIOSEPHOSPHATE ISOMERASE"/>
    <property type="match status" value="1"/>
</dbReference>
<keyword evidence="4 6" id="KW-0324">Glycolysis</keyword>
<evidence type="ECO:0000256" key="2">
    <source>
        <dbReference type="ARBA" id="ARBA00022432"/>
    </source>
</evidence>
<name>A0A1F5CBM1_9BACT</name>
<dbReference type="InterPro" id="IPR022896">
    <property type="entry name" value="TrioseP_Isoase_bac/euk"/>
</dbReference>
<dbReference type="GO" id="GO:0046166">
    <property type="term" value="P:glyceraldehyde-3-phosphate biosynthetic process"/>
    <property type="evidence" value="ECO:0007669"/>
    <property type="project" value="TreeGrafter"/>
</dbReference>
<dbReference type="InterPro" id="IPR000652">
    <property type="entry name" value="Triosephosphate_isomerase"/>
</dbReference>
<feature type="active site" description="Electrophile" evidence="6">
    <location>
        <position position="97"/>
    </location>
</feature>
<dbReference type="PANTHER" id="PTHR21139:SF42">
    <property type="entry name" value="TRIOSEPHOSPHATE ISOMERASE"/>
    <property type="match status" value="1"/>
</dbReference>
<dbReference type="CDD" id="cd00311">
    <property type="entry name" value="TIM"/>
    <property type="match status" value="1"/>
</dbReference>
<comment type="pathway">
    <text evidence="6 7">Carbohydrate biosynthesis; gluconeogenesis.</text>
</comment>
<comment type="similarity">
    <text evidence="1 6 7">Belongs to the triosephosphate isomerase family.</text>
</comment>
<dbReference type="GO" id="GO:0005829">
    <property type="term" value="C:cytosol"/>
    <property type="evidence" value="ECO:0007669"/>
    <property type="project" value="TreeGrafter"/>
</dbReference>
<comment type="subcellular location">
    <subcellularLocation>
        <location evidence="6 7">Cytoplasm</location>
    </subcellularLocation>
</comment>
<evidence type="ECO:0000313" key="8">
    <source>
        <dbReference type="EMBL" id="OGD40216.1"/>
    </source>
</evidence>
<dbReference type="NCBIfam" id="TIGR00419">
    <property type="entry name" value="tim"/>
    <property type="match status" value="1"/>
</dbReference>
<evidence type="ECO:0000313" key="9">
    <source>
        <dbReference type="Proteomes" id="UP000177197"/>
    </source>
</evidence>
<organism evidence="8 9">
    <name type="scientific">Candidatus Azambacteria bacterium RIFCSPLOWO2_02_FULL_44_14</name>
    <dbReference type="NCBI Taxonomy" id="1797306"/>
    <lineage>
        <taxon>Bacteria</taxon>
        <taxon>Candidatus Azamiibacteriota</taxon>
    </lineage>
</organism>
<comment type="subunit">
    <text evidence="6 7">Homodimer.</text>
</comment>
<keyword evidence="3 6" id="KW-0963">Cytoplasm</keyword>
<dbReference type="UniPathway" id="UPA00109">
    <property type="reaction ID" value="UER00189"/>
</dbReference>
<dbReference type="HAMAP" id="MF_00147_B">
    <property type="entry name" value="TIM_B"/>
    <property type="match status" value="1"/>
</dbReference>
<feature type="active site" description="Proton acceptor" evidence="6">
    <location>
        <position position="164"/>
    </location>
</feature>
<evidence type="ECO:0000256" key="1">
    <source>
        <dbReference type="ARBA" id="ARBA00007422"/>
    </source>
</evidence>
<evidence type="ECO:0000256" key="4">
    <source>
        <dbReference type="ARBA" id="ARBA00023152"/>
    </source>
</evidence>
<feature type="binding site" evidence="6">
    <location>
        <position position="170"/>
    </location>
    <ligand>
        <name>substrate</name>
    </ligand>
</feature>
<evidence type="ECO:0000256" key="5">
    <source>
        <dbReference type="ARBA" id="ARBA00023235"/>
    </source>
</evidence>
<dbReference type="Gene3D" id="3.20.20.70">
    <property type="entry name" value="Aldolase class I"/>
    <property type="match status" value="1"/>
</dbReference>
<feature type="binding site" evidence="6">
    <location>
        <begin position="231"/>
        <end position="232"/>
    </location>
    <ligand>
        <name>substrate</name>
    </ligand>
</feature>
<comment type="function">
    <text evidence="6">Involved in the gluconeogenesis. Catalyzes stereospecifically the conversion of dihydroxyacetone phosphate (DHAP) to D-glyceraldehyde-3-phosphate (G3P).</text>
</comment>
<protein>
    <recommendedName>
        <fullName evidence="6 7">Triosephosphate isomerase</fullName>
        <shortName evidence="6">TIM</shortName>
        <shortName evidence="6">TPI</shortName>
        <ecNumber evidence="6 7">5.3.1.1</ecNumber>
    </recommendedName>
    <alternativeName>
        <fullName evidence="6">Triose-phosphate isomerase</fullName>
    </alternativeName>
</protein>
<feature type="binding site" evidence="6">
    <location>
        <position position="210"/>
    </location>
    <ligand>
        <name>substrate</name>
    </ligand>
</feature>
<dbReference type="UniPathway" id="UPA00138"/>
<dbReference type="PROSITE" id="PS00171">
    <property type="entry name" value="TIM_1"/>
    <property type="match status" value="1"/>
</dbReference>
<dbReference type="InterPro" id="IPR035990">
    <property type="entry name" value="TIM_sf"/>
</dbReference>
<comment type="pathway">
    <text evidence="6 7">Carbohydrate degradation; glycolysis; D-glyceraldehyde 3-phosphate from glycerone phosphate: step 1/1.</text>
</comment>
<keyword evidence="5 6" id="KW-0413">Isomerase</keyword>
<dbReference type="GO" id="GO:0006096">
    <property type="term" value="P:glycolytic process"/>
    <property type="evidence" value="ECO:0007669"/>
    <property type="project" value="UniProtKB-UniRule"/>
</dbReference>